<evidence type="ECO:0000256" key="1">
    <source>
        <dbReference type="SAM" id="MobiDB-lite"/>
    </source>
</evidence>
<dbReference type="Proteomes" id="UP000051461">
    <property type="component" value="Unassembled WGS sequence"/>
</dbReference>
<dbReference type="PATRIC" id="fig|1423726.3.peg.604"/>
<dbReference type="AlphaFoldDB" id="A0A0R1GJX6"/>
<comment type="caution">
    <text evidence="2">The sequence shown here is derived from an EMBL/GenBank/DDBJ whole genome shotgun (WGS) entry which is preliminary data.</text>
</comment>
<evidence type="ECO:0000313" key="2">
    <source>
        <dbReference type="EMBL" id="KRK34380.1"/>
    </source>
</evidence>
<feature type="region of interest" description="Disordered" evidence="1">
    <location>
        <begin position="61"/>
        <end position="90"/>
    </location>
</feature>
<dbReference type="RefSeq" id="WP_057905019.1">
    <property type="nucleotide sequence ID" value="NZ_AZDA01000092.1"/>
</dbReference>
<gene>
    <name evidence="2" type="ORF">FC07_GL000588</name>
</gene>
<keyword evidence="3" id="KW-1185">Reference proteome</keyword>
<accession>A0A0R1GJX6</accession>
<organism evidence="2 3">
    <name type="scientific">Loigolactobacillus bifermentans DSM 20003</name>
    <dbReference type="NCBI Taxonomy" id="1423726"/>
    <lineage>
        <taxon>Bacteria</taxon>
        <taxon>Bacillati</taxon>
        <taxon>Bacillota</taxon>
        <taxon>Bacilli</taxon>
        <taxon>Lactobacillales</taxon>
        <taxon>Lactobacillaceae</taxon>
        <taxon>Loigolactobacillus</taxon>
    </lineage>
</organism>
<dbReference type="EMBL" id="AZDA01000092">
    <property type="protein sequence ID" value="KRK34380.1"/>
    <property type="molecule type" value="Genomic_DNA"/>
</dbReference>
<protein>
    <submittedName>
        <fullName evidence="2">Uncharacterized protein</fullName>
    </submittedName>
</protein>
<reference evidence="2 3" key="1">
    <citation type="journal article" date="2015" name="Genome Announc.">
        <title>Expanding the biotechnology potential of lactobacilli through comparative genomics of 213 strains and associated genera.</title>
        <authorList>
            <person name="Sun Z."/>
            <person name="Harris H.M."/>
            <person name="McCann A."/>
            <person name="Guo C."/>
            <person name="Argimon S."/>
            <person name="Zhang W."/>
            <person name="Yang X."/>
            <person name="Jeffery I.B."/>
            <person name="Cooney J.C."/>
            <person name="Kagawa T.F."/>
            <person name="Liu W."/>
            <person name="Song Y."/>
            <person name="Salvetti E."/>
            <person name="Wrobel A."/>
            <person name="Rasinkangas P."/>
            <person name="Parkhill J."/>
            <person name="Rea M.C."/>
            <person name="O'Sullivan O."/>
            <person name="Ritari J."/>
            <person name="Douillard F.P."/>
            <person name="Paul Ross R."/>
            <person name="Yang R."/>
            <person name="Briner A.E."/>
            <person name="Felis G.E."/>
            <person name="de Vos W.M."/>
            <person name="Barrangou R."/>
            <person name="Klaenhammer T.R."/>
            <person name="Caufield P.W."/>
            <person name="Cui Y."/>
            <person name="Zhang H."/>
            <person name="O'Toole P.W."/>
        </authorList>
    </citation>
    <scope>NUCLEOTIDE SEQUENCE [LARGE SCALE GENOMIC DNA]</scope>
    <source>
        <strain evidence="2 3">DSM 20003</strain>
    </source>
</reference>
<dbReference type="STRING" id="1423726.FC07_GL000588"/>
<sequence length="90" mass="9359">MAKVLRIYKKGTTDVAFTGDDTTVTITGLTAGTVVAAGDYQISRYDADTKEESAMVDVPGFTVNTPPEDPDKVNAAPTDDGATVTSDASK</sequence>
<name>A0A0R1GJX6_9LACO</name>
<evidence type="ECO:0000313" key="3">
    <source>
        <dbReference type="Proteomes" id="UP000051461"/>
    </source>
</evidence>
<proteinExistence type="predicted"/>